<name>A0A8H7UYX2_9FUNG</name>
<gene>
    <name evidence="2" type="ORF">INT47_010627</name>
</gene>
<sequence>MNKNKIAFPPKDDDPFNGPATEEPSLLWPSSTDTPRWHLLTDQEQRERDQQIGKLESKLKRLDQKKDKSIRKYTNEILPDVTYLSSDSEAEDSHVDEEGLPLLWKNRLSDLEQIPRKTEDQFKSPWWSLFNCCCS</sequence>
<proteinExistence type="predicted"/>
<dbReference type="OrthoDB" id="2267630at2759"/>
<dbReference type="AlphaFoldDB" id="A0A8H7UYX2"/>
<evidence type="ECO:0000313" key="3">
    <source>
        <dbReference type="Proteomes" id="UP000603453"/>
    </source>
</evidence>
<feature type="region of interest" description="Disordered" evidence="1">
    <location>
        <begin position="1"/>
        <end position="35"/>
    </location>
</feature>
<keyword evidence="3" id="KW-1185">Reference proteome</keyword>
<reference evidence="2" key="1">
    <citation type="submission" date="2020-12" db="EMBL/GenBank/DDBJ databases">
        <title>Metabolic potential, ecology and presence of endohyphal bacteria is reflected in genomic diversity of Mucoromycotina.</title>
        <authorList>
            <person name="Muszewska A."/>
            <person name="Okrasinska A."/>
            <person name="Steczkiewicz K."/>
            <person name="Drgas O."/>
            <person name="Orlowska M."/>
            <person name="Perlinska-Lenart U."/>
            <person name="Aleksandrzak-Piekarczyk T."/>
            <person name="Szatraj K."/>
            <person name="Zielenkiewicz U."/>
            <person name="Pilsyk S."/>
            <person name="Malc E."/>
            <person name="Mieczkowski P."/>
            <person name="Kruszewska J.S."/>
            <person name="Biernat P."/>
            <person name="Pawlowska J."/>
        </authorList>
    </citation>
    <scope>NUCLEOTIDE SEQUENCE</scope>
    <source>
        <strain evidence="2">WA0000017839</strain>
    </source>
</reference>
<accession>A0A8H7UYX2</accession>
<organism evidence="2 3">
    <name type="scientific">Mucor saturninus</name>
    <dbReference type="NCBI Taxonomy" id="64648"/>
    <lineage>
        <taxon>Eukaryota</taxon>
        <taxon>Fungi</taxon>
        <taxon>Fungi incertae sedis</taxon>
        <taxon>Mucoromycota</taxon>
        <taxon>Mucoromycotina</taxon>
        <taxon>Mucoromycetes</taxon>
        <taxon>Mucorales</taxon>
        <taxon>Mucorineae</taxon>
        <taxon>Mucoraceae</taxon>
        <taxon>Mucor</taxon>
    </lineage>
</organism>
<dbReference type="EMBL" id="JAEPRD010000099">
    <property type="protein sequence ID" value="KAG2199252.1"/>
    <property type="molecule type" value="Genomic_DNA"/>
</dbReference>
<protein>
    <submittedName>
        <fullName evidence="2">Uncharacterized protein</fullName>
    </submittedName>
</protein>
<dbReference type="Proteomes" id="UP000603453">
    <property type="component" value="Unassembled WGS sequence"/>
</dbReference>
<evidence type="ECO:0000256" key="1">
    <source>
        <dbReference type="SAM" id="MobiDB-lite"/>
    </source>
</evidence>
<evidence type="ECO:0000313" key="2">
    <source>
        <dbReference type="EMBL" id="KAG2199252.1"/>
    </source>
</evidence>
<comment type="caution">
    <text evidence="2">The sequence shown here is derived from an EMBL/GenBank/DDBJ whole genome shotgun (WGS) entry which is preliminary data.</text>
</comment>